<keyword evidence="1" id="KW-0472">Membrane</keyword>
<sequence>MKGYQKLTIITSVLGLIIPFIGLFLYFLINSFIGIPVLALFVGWALLIAIAIIAINVGAIFAAFKFKNMKIVGGILIACGVLLFALIQWFAIPALVLFVIAGIMALREKNTLSNLKGENLKP</sequence>
<accession>A0A557SYJ4</accession>
<evidence type="ECO:0000313" key="2">
    <source>
        <dbReference type="EMBL" id="TVP41676.1"/>
    </source>
</evidence>
<dbReference type="OrthoDB" id="12119at2157"/>
<dbReference type="AlphaFoldDB" id="A0A557SYJ4"/>
<comment type="caution">
    <text evidence="2">The sequence shown here is derived from an EMBL/GenBank/DDBJ whole genome shotgun (WGS) entry which is preliminary data.</text>
</comment>
<feature type="transmembrane region" description="Helical" evidence="1">
    <location>
        <begin position="7"/>
        <end position="29"/>
    </location>
</feature>
<evidence type="ECO:0000313" key="3">
    <source>
        <dbReference type="Proteomes" id="UP000315289"/>
    </source>
</evidence>
<name>A0A557SYJ4_9ARCH</name>
<dbReference type="Proteomes" id="UP000315289">
    <property type="component" value="Unassembled WGS sequence"/>
</dbReference>
<keyword evidence="1" id="KW-0812">Transmembrane</keyword>
<reference evidence="2 3" key="1">
    <citation type="journal article" date="2019" name="Front. Microbiol.">
        <title>Ammonia Oxidation by the Arctic Terrestrial Thaumarchaeote Candidatus Nitrosocosmicus arcticus Is Stimulated by Increasing Temperatures.</title>
        <authorList>
            <person name="Alves R.J.E."/>
            <person name="Kerou M."/>
            <person name="Zappe A."/>
            <person name="Bittner R."/>
            <person name="Abby S.S."/>
            <person name="Schmidt H.A."/>
            <person name="Pfeifer K."/>
            <person name="Schleper C."/>
        </authorList>
    </citation>
    <scope>NUCLEOTIDE SEQUENCE [LARGE SCALE GENOMIC DNA]</scope>
    <source>
        <strain evidence="2 3">Kfb</strain>
    </source>
</reference>
<gene>
    <name evidence="2" type="ORF">NARC_10082</name>
</gene>
<protein>
    <recommendedName>
        <fullName evidence="4">DUF4064 domain-containing protein</fullName>
    </recommendedName>
</protein>
<feature type="transmembrane region" description="Helical" evidence="1">
    <location>
        <begin position="35"/>
        <end position="63"/>
    </location>
</feature>
<proteinExistence type="predicted"/>
<keyword evidence="3" id="KW-1185">Reference proteome</keyword>
<keyword evidence="1" id="KW-1133">Transmembrane helix</keyword>
<evidence type="ECO:0008006" key="4">
    <source>
        <dbReference type="Google" id="ProtNLM"/>
    </source>
</evidence>
<evidence type="ECO:0000256" key="1">
    <source>
        <dbReference type="SAM" id="Phobius"/>
    </source>
</evidence>
<organism evidence="2 3">
    <name type="scientific">Candidatus Nitrosocosmicus arcticus</name>
    <dbReference type="NCBI Taxonomy" id="2035267"/>
    <lineage>
        <taxon>Archaea</taxon>
        <taxon>Nitrososphaerota</taxon>
        <taxon>Nitrososphaeria</taxon>
        <taxon>Nitrososphaerales</taxon>
        <taxon>Nitrososphaeraceae</taxon>
        <taxon>Candidatus Nitrosocosmicus</taxon>
    </lineage>
</organism>
<feature type="transmembrane region" description="Helical" evidence="1">
    <location>
        <begin position="75"/>
        <end position="106"/>
    </location>
</feature>
<dbReference type="EMBL" id="VOAH01000001">
    <property type="protein sequence ID" value="TVP41676.1"/>
    <property type="molecule type" value="Genomic_DNA"/>
</dbReference>